<dbReference type="AlphaFoldDB" id="A0A9P0AMZ3"/>
<dbReference type="Proteomes" id="UP001152759">
    <property type="component" value="Chromosome 9"/>
</dbReference>
<feature type="region of interest" description="Disordered" evidence="1">
    <location>
        <begin position="96"/>
        <end position="120"/>
    </location>
</feature>
<feature type="compositionally biased region" description="Basic and acidic residues" evidence="1">
    <location>
        <begin position="61"/>
        <end position="71"/>
    </location>
</feature>
<dbReference type="KEGG" id="btab:109036875"/>
<organism evidence="2 3">
    <name type="scientific">Bemisia tabaci</name>
    <name type="common">Sweetpotato whitefly</name>
    <name type="synonym">Aleurodes tabaci</name>
    <dbReference type="NCBI Taxonomy" id="7038"/>
    <lineage>
        <taxon>Eukaryota</taxon>
        <taxon>Metazoa</taxon>
        <taxon>Ecdysozoa</taxon>
        <taxon>Arthropoda</taxon>
        <taxon>Hexapoda</taxon>
        <taxon>Insecta</taxon>
        <taxon>Pterygota</taxon>
        <taxon>Neoptera</taxon>
        <taxon>Paraneoptera</taxon>
        <taxon>Hemiptera</taxon>
        <taxon>Sternorrhyncha</taxon>
        <taxon>Aleyrodoidea</taxon>
        <taxon>Aleyrodidae</taxon>
        <taxon>Aleyrodinae</taxon>
        <taxon>Bemisia</taxon>
    </lineage>
</organism>
<evidence type="ECO:0000313" key="2">
    <source>
        <dbReference type="EMBL" id="CAH0396236.1"/>
    </source>
</evidence>
<keyword evidence="3" id="KW-1185">Reference proteome</keyword>
<protein>
    <submittedName>
        <fullName evidence="2">Uncharacterized protein</fullName>
    </submittedName>
</protein>
<dbReference type="EMBL" id="OU963870">
    <property type="protein sequence ID" value="CAH0396236.1"/>
    <property type="molecule type" value="Genomic_DNA"/>
</dbReference>
<gene>
    <name evidence="2" type="ORF">BEMITA_LOCUS14324</name>
</gene>
<sequence>MDTKYPEPLSNVYKRATRKKMRDDRARYRTQAVTFSEIREVDEENTQDSGDRESSSGLQRSRSDPKLDRLDTKETLRLSRLEETRLKNKIITDLIKSVHGHPPEGSALQDEDPAPEPAGT</sequence>
<reference evidence="2" key="1">
    <citation type="submission" date="2021-12" db="EMBL/GenBank/DDBJ databases">
        <authorList>
            <person name="King R."/>
        </authorList>
    </citation>
    <scope>NUCLEOTIDE SEQUENCE</scope>
</reference>
<evidence type="ECO:0000256" key="1">
    <source>
        <dbReference type="SAM" id="MobiDB-lite"/>
    </source>
</evidence>
<proteinExistence type="predicted"/>
<feature type="region of interest" description="Disordered" evidence="1">
    <location>
        <begin position="1"/>
        <end position="71"/>
    </location>
</feature>
<name>A0A9P0AMZ3_BEMTA</name>
<accession>A0A9P0AMZ3</accession>
<evidence type="ECO:0000313" key="3">
    <source>
        <dbReference type="Proteomes" id="UP001152759"/>
    </source>
</evidence>